<keyword evidence="8" id="KW-1185">Reference proteome</keyword>
<feature type="transmembrane region" description="Helical" evidence="6">
    <location>
        <begin position="51"/>
        <end position="76"/>
    </location>
</feature>
<dbReference type="EMBL" id="QBKP01000001">
    <property type="protein sequence ID" value="PTX53388.1"/>
    <property type="molecule type" value="Genomic_DNA"/>
</dbReference>
<comment type="subcellular location">
    <subcellularLocation>
        <location evidence="1">Membrane</location>
        <topology evidence="1">Multi-pass membrane protein</topology>
    </subcellularLocation>
</comment>
<comment type="caution">
    <text evidence="7">The sequence shown here is derived from an EMBL/GenBank/DDBJ whole genome shotgun (WGS) entry which is preliminary data.</text>
</comment>
<gene>
    <name evidence="7" type="ORF">C8N34_101303</name>
</gene>
<proteinExistence type="inferred from homology"/>
<protein>
    <submittedName>
        <fullName evidence="7">YhhN-like protein</fullName>
    </submittedName>
</protein>
<reference evidence="7 8" key="1">
    <citation type="submission" date="2018-04" db="EMBL/GenBank/DDBJ databases">
        <title>Genomic Encyclopedia of Archaeal and Bacterial Type Strains, Phase II (KMG-II): from individual species to whole genera.</title>
        <authorList>
            <person name="Goeker M."/>
        </authorList>
    </citation>
    <scope>NUCLEOTIDE SEQUENCE [LARGE SCALE GENOMIC DNA]</scope>
    <source>
        <strain evidence="7 8">DSM 21823</strain>
    </source>
</reference>
<dbReference type="GO" id="GO:0016787">
    <property type="term" value="F:hydrolase activity"/>
    <property type="evidence" value="ECO:0007669"/>
    <property type="project" value="TreeGrafter"/>
</dbReference>
<dbReference type="GO" id="GO:0016020">
    <property type="term" value="C:membrane"/>
    <property type="evidence" value="ECO:0007669"/>
    <property type="project" value="UniProtKB-SubCell"/>
</dbReference>
<sequence length="215" mass="22303">MLGALPDKRHNRAMTWVFLLFAAACALLYGLRWAASRTTSAARSTVKTASVACLALAGLTGGAPAPVVAGLALGAVGDFLLSRQGEGAFLGGMAAFAAGHLAYALAFGAGMPGWPVLIALGLLAASTEAWLAPHTGALRWPVRGYVLVICAMATLAAARPEPLLRLGAALFVASDLMLALEIFVIRAPARRRLLSCALWPAYWGGQALILWALLP</sequence>
<evidence type="ECO:0000256" key="3">
    <source>
        <dbReference type="ARBA" id="ARBA00022692"/>
    </source>
</evidence>
<dbReference type="Proteomes" id="UP000244224">
    <property type="component" value="Unassembled WGS sequence"/>
</dbReference>
<dbReference type="PANTHER" id="PTHR31885">
    <property type="entry name" value="GH04784P"/>
    <property type="match status" value="1"/>
</dbReference>
<evidence type="ECO:0000313" key="7">
    <source>
        <dbReference type="EMBL" id="PTX53388.1"/>
    </source>
</evidence>
<dbReference type="Pfam" id="PF07947">
    <property type="entry name" value="YhhN"/>
    <property type="match status" value="1"/>
</dbReference>
<feature type="transmembrane region" description="Helical" evidence="6">
    <location>
        <begin position="196"/>
        <end position="214"/>
    </location>
</feature>
<keyword evidence="4 6" id="KW-1133">Transmembrane helix</keyword>
<evidence type="ECO:0000256" key="2">
    <source>
        <dbReference type="ARBA" id="ARBA00007375"/>
    </source>
</evidence>
<dbReference type="AlphaFoldDB" id="A0A2T6BBF4"/>
<keyword evidence="3 6" id="KW-0812">Transmembrane</keyword>
<feature type="transmembrane region" description="Helical" evidence="6">
    <location>
        <begin position="164"/>
        <end position="184"/>
    </location>
</feature>
<evidence type="ECO:0000256" key="1">
    <source>
        <dbReference type="ARBA" id="ARBA00004141"/>
    </source>
</evidence>
<dbReference type="InterPro" id="IPR012506">
    <property type="entry name" value="TMEM86B-like"/>
</dbReference>
<accession>A0A2T6BBF4</accession>
<comment type="similarity">
    <text evidence="2">Belongs to the TMEM86 family.</text>
</comment>
<evidence type="ECO:0000256" key="5">
    <source>
        <dbReference type="ARBA" id="ARBA00023136"/>
    </source>
</evidence>
<evidence type="ECO:0000313" key="8">
    <source>
        <dbReference type="Proteomes" id="UP000244224"/>
    </source>
</evidence>
<organism evidence="7 8">
    <name type="scientific">Gemmobacter caeni</name>
    <dbReference type="NCBI Taxonomy" id="589035"/>
    <lineage>
        <taxon>Bacteria</taxon>
        <taxon>Pseudomonadati</taxon>
        <taxon>Pseudomonadota</taxon>
        <taxon>Alphaproteobacteria</taxon>
        <taxon>Rhodobacterales</taxon>
        <taxon>Paracoccaceae</taxon>
        <taxon>Gemmobacter</taxon>
    </lineage>
</organism>
<keyword evidence="5 6" id="KW-0472">Membrane</keyword>
<evidence type="ECO:0000256" key="4">
    <source>
        <dbReference type="ARBA" id="ARBA00022989"/>
    </source>
</evidence>
<evidence type="ECO:0000256" key="6">
    <source>
        <dbReference type="SAM" id="Phobius"/>
    </source>
</evidence>
<dbReference type="PANTHER" id="PTHR31885:SF6">
    <property type="entry name" value="GH04784P"/>
    <property type="match status" value="1"/>
</dbReference>
<feature type="transmembrane region" description="Helical" evidence="6">
    <location>
        <begin position="140"/>
        <end position="158"/>
    </location>
</feature>
<name>A0A2T6BBF4_9RHOB</name>